<dbReference type="CDD" id="cd02970">
    <property type="entry name" value="PRX_like2"/>
    <property type="match status" value="1"/>
</dbReference>
<keyword evidence="1" id="KW-0676">Redox-active center</keyword>
<dbReference type="PROSITE" id="PS51352">
    <property type="entry name" value="THIOREDOXIN_2"/>
    <property type="match status" value="1"/>
</dbReference>
<name>A0A8G2BF20_9PROT</name>
<accession>A0A8G2BF20</accession>
<dbReference type="GO" id="GO:0016209">
    <property type="term" value="F:antioxidant activity"/>
    <property type="evidence" value="ECO:0007669"/>
    <property type="project" value="InterPro"/>
</dbReference>
<comment type="caution">
    <text evidence="3">The sequence shown here is derived from an EMBL/GenBank/DDBJ whole genome shotgun (WGS) entry which is preliminary data.</text>
</comment>
<protein>
    <submittedName>
        <fullName evidence="3">Peroxiredoxin</fullName>
    </submittedName>
</protein>
<dbReference type="InterPro" id="IPR036249">
    <property type="entry name" value="Thioredoxin-like_sf"/>
</dbReference>
<dbReference type="SUPFAM" id="SSF52833">
    <property type="entry name" value="Thioredoxin-like"/>
    <property type="match status" value="1"/>
</dbReference>
<evidence type="ECO:0000313" key="3">
    <source>
        <dbReference type="EMBL" id="SDF18648.1"/>
    </source>
</evidence>
<organism evidence="3 4">
    <name type="scientific">Thalassobaculum litoreum DSM 18839</name>
    <dbReference type="NCBI Taxonomy" id="1123362"/>
    <lineage>
        <taxon>Bacteria</taxon>
        <taxon>Pseudomonadati</taxon>
        <taxon>Pseudomonadota</taxon>
        <taxon>Alphaproteobacteria</taxon>
        <taxon>Rhodospirillales</taxon>
        <taxon>Thalassobaculaceae</taxon>
        <taxon>Thalassobaculum</taxon>
    </lineage>
</organism>
<evidence type="ECO:0000313" key="4">
    <source>
        <dbReference type="Proteomes" id="UP000198615"/>
    </source>
</evidence>
<reference evidence="3 4" key="1">
    <citation type="submission" date="2016-10" db="EMBL/GenBank/DDBJ databases">
        <authorList>
            <person name="Varghese N."/>
            <person name="Submissions S."/>
        </authorList>
    </citation>
    <scope>NUCLEOTIDE SEQUENCE [LARGE SCALE GENOMIC DNA]</scope>
    <source>
        <strain evidence="3 4">DSM 18839</strain>
    </source>
</reference>
<dbReference type="RefSeq" id="WP_028794619.1">
    <property type="nucleotide sequence ID" value="NZ_FNBW01000001.1"/>
</dbReference>
<sequence length="171" mass="18298">MSMKLPAGSDLPAMTLAAVGGGEVTLGGARDGWQAIFVYRGLHCPICKTYLGKLEAKLGEFAELGTEVVAVSGDPKDKAEAFAKEVGLTMPVAYDLSVAQMRDLGLYISTPRSDTETDRPFPEPALFVTTPEGKLQIVEIANAPFVRPDLDLIVRGLNRGREGYPVRGTMA</sequence>
<evidence type="ECO:0000256" key="1">
    <source>
        <dbReference type="ARBA" id="ARBA00023284"/>
    </source>
</evidence>
<dbReference type="PANTHER" id="PTHR43110:SF1">
    <property type="entry name" value="THIOL PEROXIDASE"/>
    <property type="match status" value="1"/>
</dbReference>
<dbReference type="EMBL" id="FNBW01000001">
    <property type="protein sequence ID" value="SDF18648.1"/>
    <property type="molecule type" value="Genomic_DNA"/>
</dbReference>
<dbReference type="PANTHER" id="PTHR43110">
    <property type="entry name" value="THIOL PEROXIDASE"/>
    <property type="match status" value="1"/>
</dbReference>
<dbReference type="AlphaFoldDB" id="A0A8G2BF20"/>
<proteinExistence type="predicted"/>
<evidence type="ECO:0000259" key="2">
    <source>
        <dbReference type="PROSITE" id="PS51352"/>
    </source>
</evidence>
<dbReference type="InterPro" id="IPR013766">
    <property type="entry name" value="Thioredoxin_domain"/>
</dbReference>
<dbReference type="OrthoDB" id="9809746at2"/>
<dbReference type="Gene3D" id="3.40.30.10">
    <property type="entry name" value="Glutaredoxin"/>
    <property type="match status" value="1"/>
</dbReference>
<dbReference type="GO" id="GO:0016491">
    <property type="term" value="F:oxidoreductase activity"/>
    <property type="evidence" value="ECO:0007669"/>
    <property type="project" value="InterPro"/>
</dbReference>
<dbReference type="Pfam" id="PF00578">
    <property type="entry name" value="AhpC-TSA"/>
    <property type="match status" value="1"/>
</dbReference>
<dbReference type="Proteomes" id="UP000198615">
    <property type="component" value="Unassembled WGS sequence"/>
</dbReference>
<dbReference type="InterPro" id="IPR000866">
    <property type="entry name" value="AhpC/TSA"/>
</dbReference>
<keyword evidence="4" id="KW-1185">Reference proteome</keyword>
<gene>
    <name evidence="3" type="ORF">SAMN05660686_00625</name>
</gene>
<feature type="domain" description="Thioredoxin" evidence="2">
    <location>
        <begin position="5"/>
        <end position="162"/>
    </location>
</feature>
<dbReference type="InterPro" id="IPR050455">
    <property type="entry name" value="Tpx_Peroxidase_subfamily"/>
</dbReference>